<evidence type="ECO:0000313" key="3">
    <source>
        <dbReference type="Proteomes" id="UP000623967"/>
    </source>
</evidence>
<protein>
    <submittedName>
        <fullName evidence="2">Uncharacterized protein</fullName>
    </submittedName>
</protein>
<reference evidence="2 3" key="1">
    <citation type="submission" date="2021-01" db="EMBL/GenBank/DDBJ databases">
        <title>Genome public.</title>
        <authorList>
            <person name="Liu C."/>
            <person name="Sun Q."/>
        </authorList>
    </citation>
    <scope>NUCLEOTIDE SEQUENCE [LARGE SCALE GENOMIC DNA]</scope>
    <source>
        <strain evidence="2 3">YIM B02564</strain>
    </source>
</reference>
<accession>A0ABS1TNZ4</accession>
<dbReference type="RefSeq" id="WP_202654286.1">
    <property type="nucleotide sequence ID" value="NZ_JAESWB010000168.1"/>
</dbReference>
<name>A0ABS1TNZ4_9BACI</name>
<keyword evidence="1" id="KW-0472">Membrane</keyword>
<sequence length="154" mass="18513">MKNSKLLLIAIAVIPWLTIPLLGRRSFRTFFPASLFMYIFSKVVSVIGKRKKWWGLYEGIPPLNSMDFFMLGPYFITSLWMLKWSYGKFSRFLIYNALLHIVYIFLGLKYMKRYRILNVKLSKIQYLGYHFSRTLLLYAFEFIKRKLKTSMLYI</sequence>
<organism evidence="2 3">
    <name type="scientific">Neobacillus paridis</name>
    <dbReference type="NCBI Taxonomy" id="2803862"/>
    <lineage>
        <taxon>Bacteria</taxon>
        <taxon>Bacillati</taxon>
        <taxon>Bacillota</taxon>
        <taxon>Bacilli</taxon>
        <taxon>Bacillales</taxon>
        <taxon>Bacillaceae</taxon>
        <taxon>Neobacillus</taxon>
    </lineage>
</organism>
<feature type="transmembrane region" description="Helical" evidence="1">
    <location>
        <begin position="68"/>
        <end position="86"/>
    </location>
</feature>
<dbReference type="EMBL" id="JAESWB010000168">
    <property type="protein sequence ID" value="MBL4953071.1"/>
    <property type="molecule type" value="Genomic_DNA"/>
</dbReference>
<feature type="transmembrane region" description="Helical" evidence="1">
    <location>
        <begin position="6"/>
        <end position="23"/>
    </location>
</feature>
<dbReference type="Proteomes" id="UP000623967">
    <property type="component" value="Unassembled WGS sequence"/>
</dbReference>
<evidence type="ECO:0000256" key="1">
    <source>
        <dbReference type="SAM" id="Phobius"/>
    </source>
</evidence>
<keyword evidence="3" id="KW-1185">Reference proteome</keyword>
<keyword evidence="1" id="KW-1133">Transmembrane helix</keyword>
<feature type="transmembrane region" description="Helical" evidence="1">
    <location>
        <begin position="30"/>
        <end position="48"/>
    </location>
</feature>
<proteinExistence type="predicted"/>
<comment type="caution">
    <text evidence="2">The sequence shown here is derived from an EMBL/GenBank/DDBJ whole genome shotgun (WGS) entry which is preliminary data.</text>
</comment>
<feature type="transmembrane region" description="Helical" evidence="1">
    <location>
        <begin position="93"/>
        <end position="112"/>
    </location>
</feature>
<evidence type="ECO:0000313" key="2">
    <source>
        <dbReference type="EMBL" id="MBL4953071.1"/>
    </source>
</evidence>
<keyword evidence="1" id="KW-0812">Transmembrane</keyword>
<gene>
    <name evidence="2" type="ORF">JK635_12715</name>
</gene>